<organism evidence="2 3">
    <name type="scientific">Diplocloster agilis</name>
    <dbReference type="NCBI Taxonomy" id="2850323"/>
    <lineage>
        <taxon>Bacteria</taxon>
        <taxon>Bacillati</taxon>
        <taxon>Bacillota</taxon>
        <taxon>Clostridia</taxon>
        <taxon>Lachnospirales</taxon>
        <taxon>Lachnospiraceae</taxon>
        <taxon>Diplocloster</taxon>
    </lineage>
</organism>
<feature type="transmembrane region" description="Helical" evidence="1">
    <location>
        <begin position="270"/>
        <end position="287"/>
    </location>
</feature>
<proteinExistence type="predicted"/>
<evidence type="ECO:0000256" key="1">
    <source>
        <dbReference type="SAM" id="Phobius"/>
    </source>
</evidence>
<comment type="caution">
    <text evidence="2">The sequence shown here is derived from an EMBL/GenBank/DDBJ whole genome shotgun (WGS) entry which is preliminary data.</text>
</comment>
<keyword evidence="1" id="KW-0472">Membrane</keyword>
<dbReference type="PANTHER" id="PTHR35007">
    <property type="entry name" value="INTEGRAL MEMBRANE PROTEIN-RELATED"/>
    <property type="match status" value="1"/>
</dbReference>
<evidence type="ECO:0000313" key="3">
    <source>
        <dbReference type="Proteomes" id="UP000712157"/>
    </source>
</evidence>
<sequence length="455" mass="52067">MVLGGMIVASFLCMIWLSARIGVPQDLPFYLKPFYRVGRKVIGKEKREFYYIKLSFMLLVLFAGGAAALLNGLKEAWSSVLVEGHFIDRGGYGAGKKEYELDSVIGKEKIPVSVQVSGQTRREEELQELMTGAMTKLDMDILGLNASAEQVRTDLNLPYDMEEGEIQLEWHSSDYKIIETSGRVHNENIREEGEEVLLQAEMICRDQNLLYEKSIRVLPPCYSPEEELARKLENRIRTLDENSREEDRLELPVLLDGTAIQWRERPKRNSWKIILLSAAAAVLIFIGKEKDLQKLEEERRKQMLMDYPELVGKITLLLGAGMNIRSAFGKVAVDYREKKERQACGQRYAYEELLLAYYEIQGGIPEQRAYQNFGKRCRVQRYMKFSSLLAQNMKKGNAGLEKILEMEVQESLEERKAQAKKLGEEAGTRLLVPMFLMLVVVLIIVMAPALIAFQF</sequence>
<reference evidence="2" key="1">
    <citation type="submission" date="2021-06" db="EMBL/GenBank/DDBJ databases">
        <title>Description of novel taxa of the family Lachnospiraceae.</title>
        <authorList>
            <person name="Chaplin A.V."/>
            <person name="Sokolova S.R."/>
            <person name="Pikina A.P."/>
            <person name="Korzhanova M."/>
            <person name="Belova V."/>
            <person name="Korostin D."/>
            <person name="Efimov B.A."/>
        </authorList>
    </citation>
    <scope>NUCLEOTIDE SEQUENCE</scope>
    <source>
        <strain evidence="2">ASD5720</strain>
    </source>
</reference>
<feature type="transmembrane region" description="Helical" evidence="1">
    <location>
        <begin position="307"/>
        <end position="328"/>
    </location>
</feature>
<keyword evidence="1" id="KW-0812">Transmembrane</keyword>
<feature type="transmembrane region" description="Helical" evidence="1">
    <location>
        <begin position="49"/>
        <end position="70"/>
    </location>
</feature>
<dbReference type="AlphaFoldDB" id="A0A949JVX5"/>
<evidence type="ECO:0000313" key="2">
    <source>
        <dbReference type="EMBL" id="MBU9736148.1"/>
    </source>
</evidence>
<dbReference type="RefSeq" id="WP_238721077.1">
    <property type="nucleotide sequence ID" value="NZ_JAHQCW010000007.1"/>
</dbReference>
<dbReference type="PANTHER" id="PTHR35007:SF2">
    <property type="entry name" value="PILUS ASSEMBLE PROTEIN"/>
    <property type="match status" value="1"/>
</dbReference>
<protein>
    <submittedName>
        <fullName evidence="2">Type II secretion system F family protein</fullName>
    </submittedName>
</protein>
<feature type="transmembrane region" description="Helical" evidence="1">
    <location>
        <begin position="430"/>
        <end position="453"/>
    </location>
</feature>
<accession>A0A949JVX5</accession>
<dbReference type="Proteomes" id="UP000712157">
    <property type="component" value="Unassembled WGS sequence"/>
</dbReference>
<name>A0A949JVX5_9FIRM</name>
<keyword evidence="1" id="KW-1133">Transmembrane helix</keyword>
<dbReference type="EMBL" id="JAHQCW010000007">
    <property type="protein sequence ID" value="MBU9736148.1"/>
    <property type="molecule type" value="Genomic_DNA"/>
</dbReference>
<keyword evidence="3" id="KW-1185">Reference proteome</keyword>
<gene>
    <name evidence="2" type="ORF">KTH89_06330</name>
</gene>